<gene>
    <name evidence="1" type="ORF">MSG28_013603</name>
</gene>
<protein>
    <submittedName>
        <fullName evidence="1">Uncharacterized protein</fullName>
    </submittedName>
</protein>
<dbReference type="Proteomes" id="UP001064048">
    <property type="component" value="Chromosome 24"/>
</dbReference>
<dbReference type="EMBL" id="CM046124">
    <property type="protein sequence ID" value="KAI8432617.1"/>
    <property type="molecule type" value="Genomic_DNA"/>
</dbReference>
<name>A0ACC0K8P7_CHOFU</name>
<evidence type="ECO:0000313" key="2">
    <source>
        <dbReference type="Proteomes" id="UP001064048"/>
    </source>
</evidence>
<accession>A0ACC0K8P7</accession>
<proteinExistence type="predicted"/>
<organism evidence="1 2">
    <name type="scientific">Choristoneura fumiferana</name>
    <name type="common">Spruce budworm moth</name>
    <name type="synonym">Archips fumiferana</name>
    <dbReference type="NCBI Taxonomy" id="7141"/>
    <lineage>
        <taxon>Eukaryota</taxon>
        <taxon>Metazoa</taxon>
        <taxon>Ecdysozoa</taxon>
        <taxon>Arthropoda</taxon>
        <taxon>Hexapoda</taxon>
        <taxon>Insecta</taxon>
        <taxon>Pterygota</taxon>
        <taxon>Neoptera</taxon>
        <taxon>Endopterygota</taxon>
        <taxon>Lepidoptera</taxon>
        <taxon>Glossata</taxon>
        <taxon>Ditrysia</taxon>
        <taxon>Tortricoidea</taxon>
        <taxon>Tortricidae</taxon>
        <taxon>Tortricinae</taxon>
        <taxon>Choristoneura</taxon>
    </lineage>
</organism>
<evidence type="ECO:0000313" key="1">
    <source>
        <dbReference type="EMBL" id="KAI8432617.1"/>
    </source>
</evidence>
<keyword evidence="2" id="KW-1185">Reference proteome</keyword>
<sequence length="408" mass="46954">MNTDEEDVLSVLAVMDLIQRSQNRNRFRVRPYLQQRSFNIYQELQVEDRFGLKNFFRCSESDFEELLLLILPDIQKKTTWRNDVIPPDMRLGATLRYLATGDSYTSLMYQLRISKQQLSELVPEVCMALYKSLKNLYLKMPSTEAEWRRISAGFNSRWNFPHGIGALDGKHVIMEAPANTGSLYYNYKKTFSIVLLAMADYDYNFIYIDVGSQGRISDGGVFQNSSLSRALNSNTLGLPTDEPLPGEEVNLPYVILADAAFPLSHHIMKPYSGDHEQGSPERIFNYRLSRARRIIENTFGILASVFRVFKKPLTVEVKTAISVILASVVLHNYLRRNNISRNLYSPQGTFDTEENGNLIPGQWRTEAQMEGLQPLPRLPRRTAVDSQRIRDNFASYFVSERGMVPWQY</sequence>
<reference evidence="1 2" key="1">
    <citation type="journal article" date="2022" name="Genome Biol. Evol.">
        <title>The Spruce Budworm Genome: Reconstructing the Evolutionary History of Antifreeze Proteins.</title>
        <authorList>
            <person name="Beliveau C."/>
            <person name="Gagne P."/>
            <person name="Picq S."/>
            <person name="Vernygora O."/>
            <person name="Keeling C.I."/>
            <person name="Pinkney K."/>
            <person name="Doucet D."/>
            <person name="Wen F."/>
            <person name="Johnston J.S."/>
            <person name="Maaroufi H."/>
            <person name="Boyle B."/>
            <person name="Laroche J."/>
            <person name="Dewar K."/>
            <person name="Juretic N."/>
            <person name="Blackburn G."/>
            <person name="Nisole A."/>
            <person name="Brunet B."/>
            <person name="Brandao M."/>
            <person name="Lumley L."/>
            <person name="Duan J."/>
            <person name="Quan G."/>
            <person name="Lucarotti C.J."/>
            <person name="Roe A.D."/>
            <person name="Sperling F.A.H."/>
            <person name="Levesque R.C."/>
            <person name="Cusson M."/>
        </authorList>
    </citation>
    <scope>NUCLEOTIDE SEQUENCE [LARGE SCALE GENOMIC DNA]</scope>
    <source>
        <strain evidence="1">Glfc:IPQL:Cfum</strain>
    </source>
</reference>
<comment type="caution">
    <text evidence="1">The sequence shown here is derived from an EMBL/GenBank/DDBJ whole genome shotgun (WGS) entry which is preliminary data.</text>
</comment>